<keyword evidence="4 6" id="KW-1133">Transmembrane helix</keyword>
<feature type="transmembrane region" description="Helical" evidence="6">
    <location>
        <begin position="322"/>
        <end position="341"/>
    </location>
</feature>
<evidence type="ECO:0000256" key="6">
    <source>
        <dbReference type="SAM" id="Phobius"/>
    </source>
</evidence>
<dbReference type="Pfam" id="PF13440">
    <property type="entry name" value="Polysacc_synt_3"/>
    <property type="match status" value="1"/>
</dbReference>
<keyword evidence="2" id="KW-1003">Cell membrane</keyword>
<feature type="transmembrane region" description="Helical" evidence="6">
    <location>
        <begin position="217"/>
        <end position="239"/>
    </location>
</feature>
<organism evidence="7 8">
    <name type="scientific">Candidatus Nealsonbacteria bacterium RBG_13_37_56</name>
    <dbReference type="NCBI Taxonomy" id="1801661"/>
    <lineage>
        <taxon>Bacteria</taxon>
        <taxon>Candidatus Nealsoniibacteriota</taxon>
    </lineage>
</organism>
<feature type="transmembrane region" description="Helical" evidence="6">
    <location>
        <begin position="169"/>
        <end position="190"/>
    </location>
</feature>
<feature type="transmembrane region" description="Helical" evidence="6">
    <location>
        <begin position="378"/>
        <end position="398"/>
    </location>
</feature>
<name>A0A1G2DVX0_9BACT</name>
<evidence type="ECO:0000256" key="2">
    <source>
        <dbReference type="ARBA" id="ARBA00022475"/>
    </source>
</evidence>
<feature type="transmembrane region" description="Helical" evidence="6">
    <location>
        <begin position="78"/>
        <end position="103"/>
    </location>
</feature>
<dbReference type="PANTHER" id="PTHR30250">
    <property type="entry name" value="PST FAMILY PREDICTED COLANIC ACID TRANSPORTER"/>
    <property type="match status" value="1"/>
</dbReference>
<evidence type="ECO:0000313" key="8">
    <source>
        <dbReference type="Proteomes" id="UP000178893"/>
    </source>
</evidence>
<gene>
    <name evidence="7" type="ORF">A2V72_01925</name>
</gene>
<keyword evidence="5 6" id="KW-0472">Membrane</keyword>
<comment type="subcellular location">
    <subcellularLocation>
        <location evidence="1">Cell membrane</location>
        <topology evidence="1">Multi-pass membrane protein</topology>
    </subcellularLocation>
</comment>
<dbReference type="CDD" id="cd13128">
    <property type="entry name" value="MATE_Wzx_like"/>
    <property type="match status" value="1"/>
</dbReference>
<protein>
    <submittedName>
        <fullName evidence="7">Uncharacterized protein</fullName>
    </submittedName>
</protein>
<feature type="transmembrane region" description="Helical" evidence="6">
    <location>
        <begin position="40"/>
        <end position="66"/>
    </location>
</feature>
<feature type="transmembrane region" description="Helical" evidence="6">
    <location>
        <begin position="145"/>
        <end position="163"/>
    </location>
</feature>
<evidence type="ECO:0000256" key="3">
    <source>
        <dbReference type="ARBA" id="ARBA00022692"/>
    </source>
</evidence>
<dbReference type="GO" id="GO:0005886">
    <property type="term" value="C:plasma membrane"/>
    <property type="evidence" value="ECO:0007669"/>
    <property type="project" value="UniProtKB-SubCell"/>
</dbReference>
<dbReference type="AlphaFoldDB" id="A0A1G2DVX0"/>
<evidence type="ECO:0000256" key="1">
    <source>
        <dbReference type="ARBA" id="ARBA00004651"/>
    </source>
</evidence>
<feature type="transmembrane region" description="Helical" evidence="6">
    <location>
        <begin position="290"/>
        <end position="310"/>
    </location>
</feature>
<dbReference type="InterPro" id="IPR050833">
    <property type="entry name" value="Poly_Biosynth_Transport"/>
</dbReference>
<evidence type="ECO:0000256" key="5">
    <source>
        <dbReference type="ARBA" id="ARBA00023136"/>
    </source>
</evidence>
<keyword evidence="3 6" id="KW-0812">Transmembrane</keyword>
<dbReference type="Proteomes" id="UP000178893">
    <property type="component" value="Unassembled WGS sequence"/>
</dbReference>
<dbReference type="EMBL" id="MHLW01000026">
    <property type="protein sequence ID" value="OGZ17779.1"/>
    <property type="molecule type" value="Genomic_DNA"/>
</dbReference>
<dbReference type="PANTHER" id="PTHR30250:SF11">
    <property type="entry name" value="O-ANTIGEN TRANSPORTER-RELATED"/>
    <property type="match status" value="1"/>
</dbReference>
<accession>A0A1G2DVX0</accession>
<evidence type="ECO:0000313" key="7">
    <source>
        <dbReference type="EMBL" id="OGZ17779.1"/>
    </source>
</evidence>
<feature type="transmembrane region" description="Helical" evidence="6">
    <location>
        <begin position="115"/>
        <end position="133"/>
    </location>
</feature>
<sequence length="433" mass="48775">MNNFTRNTLITFITKCLYLLTGVGITVFIARTLGVEGKGIYSLAVLLPTLLVVFANLGIGSASVYFTAKNKYPIKEIISSNIILSGIVSLFVLMLGLIIVFFFSDLFFPGVSQKYLLLSLVLFPFQIFINYLVNVLLGLHRVKKYNLINLASIFIFFLLLLLLSQYGLITVIISQILGLFFSCLLLFFWLRKEAGGLVFKINKSYLKDAFSYGFKTYLGNIFSFSFLRIDVFLINIFIFPLAVGLYSASVSIAESIWLISQSASTVLFPKITSEKDNQKIKNFTPLVCRNILFITFLMAVLLFFSAKWVVVTLFGTDFLGSVLPLQILLIGSIAISVSRILAFDFYGRGMPILSSYTNFFAIIVNVLLNIFWIPKYGIAGAAWATSVSYSFAFLVNLVSYLRISGNKIGEILLVKKSDFRFYRNFINLFKRNV</sequence>
<proteinExistence type="predicted"/>
<reference evidence="7 8" key="1">
    <citation type="journal article" date="2016" name="Nat. Commun.">
        <title>Thousands of microbial genomes shed light on interconnected biogeochemical processes in an aquifer system.</title>
        <authorList>
            <person name="Anantharaman K."/>
            <person name="Brown C.T."/>
            <person name="Hug L.A."/>
            <person name="Sharon I."/>
            <person name="Castelle C.J."/>
            <person name="Probst A.J."/>
            <person name="Thomas B.C."/>
            <person name="Singh A."/>
            <person name="Wilkins M.J."/>
            <person name="Karaoz U."/>
            <person name="Brodie E.L."/>
            <person name="Williams K.H."/>
            <person name="Hubbard S.S."/>
            <person name="Banfield J.F."/>
        </authorList>
    </citation>
    <scope>NUCLEOTIDE SEQUENCE [LARGE SCALE GENOMIC DNA]</scope>
</reference>
<feature type="transmembrane region" description="Helical" evidence="6">
    <location>
        <begin position="353"/>
        <end position="372"/>
    </location>
</feature>
<evidence type="ECO:0000256" key="4">
    <source>
        <dbReference type="ARBA" id="ARBA00022989"/>
    </source>
</evidence>
<comment type="caution">
    <text evidence="7">The sequence shown here is derived from an EMBL/GenBank/DDBJ whole genome shotgun (WGS) entry which is preliminary data.</text>
</comment>
<feature type="transmembrane region" description="Helical" evidence="6">
    <location>
        <begin position="12"/>
        <end position="34"/>
    </location>
</feature>
<feature type="transmembrane region" description="Helical" evidence="6">
    <location>
        <begin position="245"/>
        <end position="269"/>
    </location>
</feature>